<keyword evidence="9" id="KW-0865">Zymogen</keyword>
<dbReference type="SUPFAM" id="SSF53187">
    <property type="entry name" value="Zn-dependent exopeptidases"/>
    <property type="match status" value="1"/>
</dbReference>
<dbReference type="Proteomes" id="UP001304895">
    <property type="component" value="Unassembled WGS sequence"/>
</dbReference>
<comment type="cofactor">
    <cofactor evidence="1">
        <name>Zn(2+)</name>
        <dbReference type="ChEBI" id="CHEBI:29105"/>
    </cofactor>
</comment>
<evidence type="ECO:0000256" key="1">
    <source>
        <dbReference type="ARBA" id="ARBA00001947"/>
    </source>
</evidence>
<keyword evidence="5 14" id="KW-0479">Metal-binding</keyword>
<keyword evidence="10" id="KW-1015">Disulfide bond</keyword>
<protein>
    <recommendedName>
        <fullName evidence="14">Peptide hydrolase</fullName>
        <ecNumber evidence="14">3.4.-.-</ecNumber>
    </recommendedName>
</protein>
<dbReference type="EC" id="3.4.-.-" evidence="14"/>
<reference evidence="16" key="1">
    <citation type="journal article" date="2023" name="Mol. Phylogenet. Evol.">
        <title>Genome-scale phylogeny and comparative genomics of the fungal order Sordariales.</title>
        <authorList>
            <person name="Hensen N."/>
            <person name="Bonometti L."/>
            <person name="Westerberg I."/>
            <person name="Brannstrom I.O."/>
            <person name="Guillou S."/>
            <person name="Cros-Aarteil S."/>
            <person name="Calhoun S."/>
            <person name="Haridas S."/>
            <person name="Kuo A."/>
            <person name="Mondo S."/>
            <person name="Pangilinan J."/>
            <person name="Riley R."/>
            <person name="LaButti K."/>
            <person name="Andreopoulos B."/>
            <person name="Lipzen A."/>
            <person name="Chen C."/>
            <person name="Yan M."/>
            <person name="Daum C."/>
            <person name="Ng V."/>
            <person name="Clum A."/>
            <person name="Steindorff A."/>
            <person name="Ohm R.A."/>
            <person name="Martin F."/>
            <person name="Silar P."/>
            <person name="Natvig D.O."/>
            <person name="Lalanne C."/>
            <person name="Gautier V."/>
            <person name="Ament-Velasquez S.L."/>
            <person name="Kruys A."/>
            <person name="Hutchinson M.I."/>
            <person name="Powell A.J."/>
            <person name="Barry K."/>
            <person name="Miller A.N."/>
            <person name="Grigoriev I.V."/>
            <person name="Debuchy R."/>
            <person name="Gladieux P."/>
            <person name="Hiltunen Thoren M."/>
            <person name="Johannesson H."/>
        </authorList>
    </citation>
    <scope>NUCLEOTIDE SEQUENCE</scope>
    <source>
        <strain evidence="16">CBS 123565</strain>
    </source>
</reference>
<comment type="function">
    <text evidence="12">Extracellular aminopeptidase that allows assimilation of proteinaceous substrates.</text>
</comment>
<evidence type="ECO:0000256" key="8">
    <source>
        <dbReference type="ARBA" id="ARBA00022833"/>
    </source>
</evidence>
<evidence type="ECO:0000313" key="16">
    <source>
        <dbReference type="EMBL" id="KAK4134472.1"/>
    </source>
</evidence>
<evidence type="ECO:0000256" key="5">
    <source>
        <dbReference type="ARBA" id="ARBA00022723"/>
    </source>
</evidence>
<evidence type="ECO:0000256" key="9">
    <source>
        <dbReference type="ARBA" id="ARBA00023145"/>
    </source>
</evidence>
<dbReference type="InterPro" id="IPR007484">
    <property type="entry name" value="Peptidase_M28"/>
</dbReference>
<dbReference type="GO" id="GO:0004177">
    <property type="term" value="F:aminopeptidase activity"/>
    <property type="evidence" value="ECO:0007669"/>
    <property type="project" value="UniProtKB-KW"/>
</dbReference>
<dbReference type="PANTHER" id="PTHR12147:SF56">
    <property type="entry name" value="AMINOPEPTIDASE YDR415C-RELATED"/>
    <property type="match status" value="1"/>
</dbReference>
<dbReference type="InterPro" id="IPR045175">
    <property type="entry name" value="M28_fam"/>
</dbReference>
<accession>A0AAN6UK30</accession>
<evidence type="ECO:0000256" key="12">
    <source>
        <dbReference type="ARBA" id="ARBA00043843"/>
    </source>
</evidence>
<comment type="caution">
    <text evidence="16">The sequence shown here is derived from an EMBL/GenBank/DDBJ whole genome shotgun (WGS) entry which is preliminary data.</text>
</comment>
<gene>
    <name evidence="16" type="ORF">BT67DRAFT_420999</name>
</gene>
<reference evidence="16" key="2">
    <citation type="submission" date="2023-05" db="EMBL/GenBank/DDBJ databases">
        <authorList>
            <consortium name="Lawrence Berkeley National Laboratory"/>
            <person name="Steindorff A."/>
            <person name="Hensen N."/>
            <person name="Bonometti L."/>
            <person name="Westerberg I."/>
            <person name="Brannstrom I.O."/>
            <person name="Guillou S."/>
            <person name="Cros-Aarteil S."/>
            <person name="Calhoun S."/>
            <person name="Haridas S."/>
            <person name="Kuo A."/>
            <person name="Mondo S."/>
            <person name="Pangilinan J."/>
            <person name="Riley R."/>
            <person name="Labutti K."/>
            <person name="Andreopoulos B."/>
            <person name="Lipzen A."/>
            <person name="Chen C."/>
            <person name="Yanf M."/>
            <person name="Daum C."/>
            <person name="Ng V."/>
            <person name="Clum A."/>
            <person name="Ohm R."/>
            <person name="Martin F."/>
            <person name="Silar P."/>
            <person name="Natvig D."/>
            <person name="Lalanne C."/>
            <person name="Gautier V."/>
            <person name="Ament-Velasquez S.L."/>
            <person name="Kruys A."/>
            <person name="Hutchinson M.I."/>
            <person name="Powell A.J."/>
            <person name="Barry K."/>
            <person name="Miller A.N."/>
            <person name="Grigoriev I.V."/>
            <person name="Debuchy R."/>
            <person name="Gladieux P."/>
            <person name="Thoren M.H."/>
            <person name="Johannesson H."/>
        </authorList>
    </citation>
    <scope>NUCLEOTIDE SEQUENCE</scope>
    <source>
        <strain evidence="16">CBS 123565</strain>
    </source>
</reference>
<feature type="chain" id="PRO_5042673846" description="Peptide hydrolase" evidence="14">
    <location>
        <begin position="19"/>
        <end position="403"/>
    </location>
</feature>
<dbReference type="GO" id="GO:0046872">
    <property type="term" value="F:metal ion binding"/>
    <property type="evidence" value="ECO:0007669"/>
    <property type="project" value="UniProtKB-KW"/>
</dbReference>
<dbReference type="Pfam" id="PF04389">
    <property type="entry name" value="Peptidase_M28"/>
    <property type="match status" value="1"/>
</dbReference>
<keyword evidence="4 14" id="KW-0645">Protease</keyword>
<evidence type="ECO:0000256" key="11">
    <source>
        <dbReference type="ARBA" id="ARBA00023180"/>
    </source>
</evidence>
<keyword evidence="11" id="KW-0325">Glycoprotein</keyword>
<evidence type="ECO:0000256" key="3">
    <source>
        <dbReference type="ARBA" id="ARBA00022438"/>
    </source>
</evidence>
<keyword evidence="6 14" id="KW-0732">Signal</keyword>
<dbReference type="EMBL" id="MU853408">
    <property type="protein sequence ID" value="KAK4134472.1"/>
    <property type="molecule type" value="Genomic_DNA"/>
</dbReference>
<keyword evidence="8 14" id="KW-0862">Zinc</keyword>
<evidence type="ECO:0000256" key="13">
    <source>
        <dbReference type="ARBA" id="ARBA00043962"/>
    </source>
</evidence>
<evidence type="ECO:0000256" key="10">
    <source>
        <dbReference type="ARBA" id="ARBA00023157"/>
    </source>
</evidence>
<comment type="subunit">
    <text evidence="2">Monomer.</text>
</comment>
<dbReference type="CDD" id="cd03879">
    <property type="entry name" value="M28_AAP"/>
    <property type="match status" value="1"/>
</dbReference>
<evidence type="ECO:0000313" key="17">
    <source>
        <dbReference type="Proteomes" id="UP001304895"/>
    </source>
</evidence>
<comment type="similarity">
    <text evidence="13">Belongs to the peptidase M28 family. M28E subfamily.</text>
</comment>
<keyword evidence="17" id="KW-1185">Reference proteome</keyword>
<dbReference type="AlphaFoldDB" id="A0AAN6UK30"/>
<evidence type="ECO:0000256" key="2">
    <source>
        <dbReference type="ARBA" id="ARBA00011245"/>
    </source>
</evidence>
<dbReference type="FunFam" id="3.40.630.10:FF:000042">
    <property type="entry name" value="Peptide hydrolase"/>
    <property type="match status" value="1"/>
</dbReference>
<organism evidence="16 17">
    <name type="scientific">Trichocladium antarcticum</name>
    <dbReference type="NCBI Taxonomy" id="1450529"/>
    <lineage>
        <taxon>Eukaryota</taxon>
        <taxon>Fungi</taxon>
        <taxon>Dikarya</taxon>
        <taxon>Ascomycota</taxon>
        <taxon>Pezizomycotina</taxon>
        <taxon>Sordariomycetes</taxon>
        <taxon>Sordariomycetidae</taxon>
        <taxon>Sordariales</taxon>
        <taxon>Chaetomiaceae</taxon>
        <taxon>Trichocladium</taxon>
    </lineage>
</organism>
<sequence>MKVSSASLLAVLLPAASARFVIPDEPDHMQLHPDGIVQDTQKYHIELAPGDTRWVTEDEKWELRRNGRRFFDITDHPELGQLRARSADKDVRVFPKKPKWQKEVKPLLGELSKKEMEDHLTTFSAFHTRYYKSQYGAQSSEWLLGQVRDTIIAAGADKHVYASHFKHPWGQNSIIATIPGKTNSTIVVGAHQDSINLWLPSILAAPGADDDGSGTVTILEAFRVLLQSQDLVKGKHDNTIEFHWYSAEEGGLLGSQAVFSAYEAAGRDVKAMLQQDMTGYIQRTLDAGEPESVGVIVDFVDPSLTEFIKKVIVEYCDIPWVETKCGYACSDHASASKAGYPSAFVIEAKFEHSDPDIHTTKDLIENLSFDHMLQHARMTLAFAYELAFTDFPALEQPKHWRSL</sequence>
<dbReference type="GO" id="GO:0006508">
    <property type="term" value="P:proteolysis"/>
    <property type="evidence" value="ECO:0007669"/>
    <property type="project" value="UniProtKB-KW"/>
</dbReference>
<evidence type="ECO:0000256" key="7">
    <source>
        <dbReference type="ARBA" id="ARBA00022801"/>
    </source>
</evidence>
<proteinExistence type="inferred from homology"/>
<keyword evidence="7 14" id="KW-0378">Hydrolase</keyword>
<feature type="signal peptide" evidence="14">
    <location>
        <begin position="1"/>
        <end position="18"/>
    </location>
</feature>
<dbReference type="PANTHER" id="PTHR12147">
    <property type="entry name" value="METALLOPEPTIDASE M28 FAMILY MEMBER"/>
    <property type="match status" value="1"/>
</dbReference>
<evidence type="ECO:0000256" key="6">
    <source>
        <dbReference type="ARBA" id="ARBA00022729"/>
    </source>
</evidence>
<evidence type="ECO:0000259" key="15">
    <source>
        <dbReference type="Pfam" id="PF04389"/>
    </source>
</evidence>
<name>A0AAN6UK30_9PEZI</name>
<dbReference type="GO" id="GO:0008235">
    <property type="term" value="F:metalloexopeptidase activity"/>
    <property type="evidence" value="ECO:0007669"/>
    <property type="project" value="InterPro"/>
</dbReference>
<feature type="domain" description="Peptidase M28" evidence="15">
    <location>
        <begin position="174"/>
        <end position="382"/>
    </location>
</feature>
<evidence type="ECO:0000256" key="4">
    <source>
        <dbReference type="ARBA" id="ARBA00022670"/>
    </source>
</evidence>
<evidence type="ECO:0000256" key="14">
    <source>
        <dbReference type="RuleBase" id="RU361240"/>
    </source>
</evidence>
<keyword evidence="3 16" id="KW-0031">Aminopeptidase</keyword>
<dbReference type="Gene3D" id="3.40.630.10">
    <property type="entry name" value="Zn peptidases"/>
    <property type="match status" value="1"/>
</dbReference>